<dbReference type="Proteomes" id="UP000033772">
    <property type="component" value="Unassembled WGS sequence"/>
</dbReference>
<evidence type="ECO:0000256" key="1">
    <source>
        <dbReference type="SAM" id="Phobius"/>
    </source>
</evidence>
<keyword evidence="3" id="KW-1185">Reference proteome</keyword>
<evidence type="ECO:0000313" key="2">
    <source>
        <dbReference type="EMBL" id="OIJ24152.1"/>
    </source>
</evidence>
<feature type="transmembrane region" description="Helical" evidence="1">
    <location>
        <begin position="35"/>
        <end position="56"/>
    </location>
</feature>
<feature type="transmembrane region" description="Helical" evidence="1">
    <location>
        <begin position="214"/>
        <end position="237"/>
    </location>
</feature>
<name>A0A1J4N0U9_9ACTN</name>
<organism evidence="2 3">
    <name type="scientific">Nocardioides luteus</name>
    <dbReference type="NCBI Taxonomy" id="1844"/>
    <lineage>
        <taxon>Bacteria</taxon>
        <taxon>Bacillati</taxon>
        <taxon>Actinomycetota</taxon>
        <taxon>Actinomycetes</taxon>
        <taxon>Propionibacteriales</taxon>
        <taxon>Nocardioidaceae</taxon>
        <taxon>Nocardioides</taxon>
    </lineage>
</organism>
<sequence>MDADVVPGSVTDWTVTLEDQRRLKWAMVRLRLRSWAYWVSGLVLPVLIAGLFWFALHDPAVGSIPQALELGITVSIGAVFMALAMSVPLATLPGRVEREYPVGATLTAWASEAGLGVRTLRRLTLYPWSRLTDVDVGPVFVRCRQEGQKTLAVPAYLPSGPDEVARSVDFPVQLIGPEIRRELAMRVSKGSAQAPMAEEQVVVDRPLRWRLVRAWLRAQFGISLWLYPAAVGLNLPIQVAIGSYRLAIAMTVMAALSPIIWLLAGEGRMSGMYPVGATVGGSVGEWLEIQGPWGSVAWHHTWLKLRRWTKHTVTYEMVQVGPGGMPSVLTNADKRIVVIPRAFLDAPTPAASAEA</sequence>
<gene>
    <name evidence="2" type="ORF">UG56_024340</name>
</gene>
<feature type="transmembrane region" description="Helical" evidence="1">
    <location>
        <begin position="68"/>
        <end position="90"/>
    </location>
</feature>
<dbReference type="STRING" id="1844.UG56_024340"/>
<keyword evidence="1" id="KW-1133">Transmembrane helix</keyword>
<dbReference type="AlphaFoldDB" id="A0A1J4N0U9"/>
<accession>A0A1J4N0U9</accession>
<comment type="caution">
    <text evidence="2">The sequence shown here is derived from an EMBL/GenBank/DDBJ whole genome shotgun (WGS) entry which is preliminary data.</text>
</comment>
<keyword evidence="1" id="KW-0812">Transmembrane</keyword>
<evidence type="ECO:0000313" key="3">
    <source>
        <dbReference type="Proteomes" id="UP000033772"/>
    </source>
</evidence>
<protein>
    <submittedName>
        <fullName evidence="2">Uncharacterized protein</fullName>
    </submittedName>
</protein>
<dbReference type="EMBL" id="JZDQ02000045">
    <property type="protein sequence ID" value="OIJ24152.1"/>
    <property type="molecule type" value="Genomic_DNA"/>
</dbReference>
<reference evidence="2" key="1">
    <citation type="submission" date="2016-10" db="EMBL/GenBank/DDBJ databases">
        <title>Draft Genome Sequence of Nocardioides luteus Strain BAFB, an Alkane-Degrading Bacterium Isolated from JP-7 Polluted Soil.</title>
        <authorList>
            <person name="Brown L."/>
            <person name="Ruiz O.N."/>
            <person name="Gunasekera T."/>
        </authorList>
    </citation>
    <scope>NUCLEOTIDE SEQUENCE [LARGE SCALE GENOMIC DNA]</scope>
    <source>
        <strain evidence="2">BAFB</strain>
    </source>
</reference>
<keyword evidence="1" id="KW-0472">Membrane</keyword>
<feature type="transmembrane region" description="Helical" evidence="1">
    <location>
        <begin position="243"/>
        <end position="264"/>
    </location>
</feature>
<proteinExistence type="predicted"/>